<keyword evidence="2" id="KW-1185">Reference proteome</keyword>
<gene>
    <name evidence="1" type="ORF">DdX_08048</name>
</gene>
<organism evidence="1 2">
    <name type="scientific">Ditylenchus destructor</name>
    <dbReference type="NCBI Taxonomy" id="166010"/>
    <lineage>
        <taxon>Eukaryota</taxon>
        <taxon>Metazoa</taxon>
        <taxon>Ecdysozoa</taxon>
        <taxon>Nematoda</taxon>
        <taxon>Chromadorea</taxon>
        <taxon>Rhabditida</taxon>
        <taxon>Tylenchina</taxon>
        <taxon>Tylenchomorpha</taxon>
        <taxon>Sphaerularioidea</taxon>
        <taxon>Anguinidae</taxon>
        <taxon>Anguininae</taxon>
        <taxon>Ditylenchus</taxon>
    </lineage>
</organism>
<dbReference type="PANTHER" id="PTHR13124:SF12">
    <property type="entry name" value="LARGE RIBOSOMAL SUBUNIT PROTEIN ML46"/>
    <property type="match status" value="1"/>
</dbReference>
<dbReference type="GO" id="GO:0003735">
    <property type="term" value="F:structural constituent of ribosome"/>
    <property type="evidence" value="ECO:0007669"/>
    <property type="project" value="InterPro"/>
</dbReference>
<proteinExistence type="predicted"/>
<protein>
    <submittedName>
        <fullName evidence="1">Enoyl-CoA hydratase/isomerase family protein</fullName>
    </submittedName>
</protein>
<dbReference type="GO" id="GO:0005762">
    <property type="term" value="C:mitochondrial large ribosomal subunit"/>
    <property type="evidence" value="ECO:0007669"/>
    <property type="project" value="TreeGrafter"/>
</dbReference>
<evidence type="ECO:0000313" key="1">
    <source>
        <dbReference type="EMBL" id="KAI1715723.1"/>
    </source>
</evidence>
<dbReference type="PANTHER" id="PTHR13124">
    <property type="entry name" value="39S RIBOSOMAL PROTEIN L46, MITOCHONDRIAL PRECURSOR-RELATED"/>
    <property type="match status" value="1"/>
</dbReference>
<comment type="caution">
    <text evidence="1">The sequence shown here is derived from an EMBL/GenBank/DDBJ whole genome shotgun (WGS) entry which is preliminary data.</text>
</comment>
<accession>A0AAD4N9C4</accession>
<dbReference type="Gene3D" id="3.90.79.10">
    <property type="entry name" value="Nucleoside Triphosphate Pyrophosphohydrolase"/>
    <property type="match status" value="1"/>
</dbReference>
<sequence>MLSVTRQFPRISLRLFNRRLYSASAAATLEPMGTELTPSEASTSNNEPKWDISVGIAVYRSALIAPPMSDVEKKIFEHFLAEEHDRTLKADFEIKIEKEKEKLKIREELLKKGDEKRLVEFDDSFGEKLLEKQAQLEEFRKIAAKKYRFDDITSLESKDPRSLRRKSDKKLILLVKQSFAPSDSEKGITDYESGTWSVPELKSDGGTLRETAERHWSRIVPDGPGLKIFGNAPIAHYRRTYSKRLRQKLLERSNDSVGSVVFLYAAQLQYTHLDSIYFNPDYISDYQWCSIDEIDTHIHNAKYRNCLKGILFE</sequence>
<name>A0AAD4N9C4_9BILA</name>
<reference evidence="1" key="1">
    <citation type="submission" date="2022-01" db="EMBL/GenBank/DDBJ databases">
        <title>Genome Sequence Resource for Two Populations of Ditylenchus destructor, the Migratory Endoparasitic Phytonematode.</title>
        <authorList>
            <person name="Zhang H."/>
            <person name="Lin R."/>
            <person name="Xie B."/>
        </authorList>
    </citation>
    <scope>NUCLEOTIDE SEQUENCE</scope>
    <source>
        <strain evidence="1">BazhouSP</strain>
    </source>
</reference>
<dbReference type="InterPro" id="IPR040008">
    <property type="entry name" value="Ribosomal_mL46"/>
</dbReference>
<dbReference type="Proteomes" id="UP001201812">
    <property type="component" value="Unassembled WGS sequence"/>
</dbReference>
<dbReference type="EMBL" id="JAKKPZ010000011">
    <property type="protein sequence ID" value="KAI1715723.1"/>
    <property type="molecule type" value="Genomic_DNA"/>
</dbReference>
<evidence type="ECO:0000313" key="2">
    <source>
        <dbReference type="Proteomes" id="UP001201812"/>
    </source>
</evidence>
<dbReference type="AlphaFoldDB" id="A0AAD4N9C4"/>